<keyword evidence="2" id="KW-0489">Methyltransferase</keyword>
<dbReference type="RefSeq" id="WP_079702822.1">
    <property type="nucleotide sequence ID" value="NZ_FUYR01000002.1"/>
</dbReference>
<dbReference type="Gene3D" id="3.40.50.150">
    <property type="entry name" value="Vaccinia Virus protein VP39"/>
    <property type="match status" value="1"/>
</dbReference>
<dbReference type="NCBIfam" id="TIGR01444">
    <property type="entry name" value="fkbM_fam"/>
    <property type="match status" value="1"/>
</dbReference>
<name>A0A1T5DEY6_9SPHI</name>
<dbReference type="InterPro" id="IPR029063">
    <property type="entry name" value="SAM-dependent_MTases_sf"/>
</dbReference>
<gene>
    <name evidence="2" type="ORF">SAMN05661099_2307</name>
</gene>
<dbReference type="GO" id="GO:0032259">
    <property type="term" value="P:methylation"/>
    <property type="evidence" value="ECO:0007669"/>
    <property type="project" value="UniProtKB-KW"/>
</dbReference>
<proteinExistence type="predicted"/>
<feature type="domain" description="Methyltransferase FkbM" evidence="1">
    <location>
        <begin position="79"/>
        <end position="232"/>
    </location>
</feature>
<evidence type="ECO:0000313" key="3">
    <source>
        <dbReference type="Proteomes" id="UP000189981"/>
    </source>
</evidence>
<dbReference type="EMBL" id="FUYR01000002">
    <property type="protein sequence ID" value="SKB70093.1"/>
    <property type="molecule type" value="Genomic_DNA"/>
</dbReference>
<dbReference type="InterPro" id="IPR052514">
    <property type="entry name" value="SAM-dependent_MTase"/>
</dbReference>
<organism evidence="2 3">
    <name type="scientific">Daejeonella lutea</name>
    <dbReference type="NCBI Taxonomy" id="572036"/>
    <lineage>
        <taxon>Bacteria</taxon>
        <taxon>Pseudomonadati</taxon>
        <taxon>Bacteroidota</taxon>
        <taxon>Sphingobacteriia</taxon>
        <taxon>Sphingobacteriales</taxon>
        <taxon>Sphingobacteriaceae</taxon>
        <taxon>Daejeonella</taxon>
    </lineage>
</organism>
<dbReference type="PANTHER" id="PTHR34203:SF15">
    <property type="entry name" value="SLL1173 PROTEIN"/>
    <property type="match status" value="1"/>
</dbReference>
<keyword evidence="2" id="KW-0808">Transferase</keyword>
<dbReference type="Pfam" id="PF05050">
    <property type="entry name" value="Methyltransf_21"/>
    <property type="match status" value="1"/>
</dbReference>
<keyword evidence="3" id="KW-1185">Reference proteome</keyword>
<dbReference type="AlphaFoldDB" id="A0A1T5DEY6"/>
<dbReference type="OrthoDB" id="9812600at2"/>
<accession>A0A1T5DEY6</accession>
<dbReference type="PANTHER" id="PTHR34203">
    <property type="entry name" value="METHYLTRANSFERASE, FKBM FAMILY PROTEIN"/>
    <property type="match status" value="1"/>
</dbReference>
<dbReference type="STRING" id="572036.SAMN05661099_2307"/>
<dbReference type="InterPro" id="IPR006342">
    <property type="entry name" value="FkbM_mtfrase"/>
</dbReference>
<protein>
    <submittedName>
        <fullName evidence="2">Methyltransferase, FkbM family</fullName>
    </submittedName>
</protein>
<dbReference type="GO" id="GO:0008168">
    <property type="term" value="F:methyltransferase activity"/>
    <property type="evidence" value="ECO:0007669"/>
    <property type="project" value="UniProtKB-KW"/>
</dbReference>
<reference evidence="3" key="1">
    <citation type="submission" date="2017-02" db="EMBL/GenBank/DDBJ databases">
        <authorList>
            <person name="Varghese N."/>
            <person name="Submissions S."/>
        </authorList>
    </citation>
    <scope>NUCLEOTIDE SEQUENCE [LARGE SCALE GENOMIC DNA]</scope>
    <source>
        <strain evidence="3">DSM 22385</strain>
    </source>
</reference>
<dbReference type="SUPFAM" id="SSF53335">
    <property type="entry name" value="S-adenosyl-L-methionine-dependent methyltransferases"/>
    <property type="match status" value="1"/>
</dbReference>
<evidence type="ECO:0000259" key="1">
    <source>
        <dbReference type="Pfam" id="PF05050"/>
    </source>
</evidence>
<dbReference type="Proteomes" id="UP000189981">
    <property type="component" value="Unassembled WGS sequence"/>
</dbReference>
<sequence>MYGIGRKFKRYFGNLSLSSIQRELSRVNNQPRFKQGYARVFHKPFLYNDGKGFHATYQEIFQNNIYQFIPNPDCNVIIDCGANMGLSVLYFALNYPKHKIIAFEPDPSIFQILEENVKTFQLTNVVIHNKAVWDKEETLTFFTDNGMGGRVENPYPDQKPMMVETIRLKDILSTDVDLLKIDIEGAEDTVIRDCAEKLATVNNIFFEYHNDLNKEQTLHQLLDIVKEQGFHYYIKDSYTRKRPFIDTELICEVFDMAINVFCYKNVR</sequence>
<evidence type="ECO:0000313" key="2">
    <source>
        <dbReference type="EMBL" id="SKB70093.1"/>
    </source>
</evidence>